<dbReference type="Pfam" id="PF01546">
    <property type="entry name" value="Peptidase_M20"/>
    <property type="match status" value="1"/>
</dbReference>
<evidence type="ECO:0000313" key="1">
    <source>
        <dbReference type="EMBL" id="SFH47277.1"/>
    </source>
</evidence>
<dbReference type="AlphaFoldDB" id="A0A1I3AAZ3"/>
<dbReference type="PANTHER" id="PTHR43808">
    <property type="entry name" value="ACETYLORNITHINE DEACETYLASE"/>
    <property type="match status" value="1"/>
</dbReference>
<accession>A0A1I3AAZ3</accession>
<sequence length="558" mass="63919">MEQKNCNLSHLEEIKQNTEKYTIELTKIPSAVETSGELDIAWHLYNTLKEEPYFVDHPDQLYFQKCDGQDERHNVIAYVKGGKGEYKNTVILLGHIDTVGIEDYRDLKHIATDPMALAEALKEMSIPEEAKKDLDSGEWLFGRGIFDMKCGVAANLSHTLQAARNPELFKGNIIFLGVPDEEGNSAGMLSALKLLNKIKDQDKLTYNAVLDTDYMTSRYEGDENRYIYVGTIGKLLPSFYIVGKESHVGQSFDGLDPNELSAELVREINLSHDLCDVADGEVTVPPITLKQRDLKVDYSVQIAKSAHLYFNYATHGSEPDEVMTKLVSKAEKAFDTVVERLNNHYKHYCEMSEIPHTPLPWKTKVYTFDALYRKVAEELGYKLHQRIAALQRRLDPNTMDDRAYSLAIVEEVCKMNPDPDPMIVVFFAPPYYPHMYINGKNDQEKKLLDALNHSAELVQPKIKEPLKLRKFYPYISDLSFCSVTENQAIIDKLITNMPAWPEKYELPIDEMREFNVPVANIGPFGKDAHQFTERLHRPFSFDVMPELLFETIKYLLEK</sequence>
<dbReference type="GO" id="GO:0016787">
    <property type="term" value="F:hydrolase activity"/>
    <property type="evidence" value="ECO:0007669"/>
    <property type="project" value="InterPro"/>
</dbReference>
<keyword evidence="2" id="KW-1185">Reference proteome</keyword>
<dbReference type="SUPFAM" id="SSF53187">
    <property type="entry name" value="Zn-dependent exopeptidases"/>
    <property type="match status" value="1"/>
</dbReference>
<dbReference type="InterPro" id="IPR002933">
    <property type="entry name" value="Peptidase_M20"/>
</dbReference>
<reference evidence="2" key="1">
    <citation type="submission" date="2016-10" db="EMBL/GenBank/DDBJ databases">
        <authorList>
            <person name="Varghese N."/>
            <person name="Submissions S."/>
        </authorList>
    </citation>
    <scope>NUCLEOTIDE SEQUENCE [LARGE SCALE GENOMIC DNA]</scope>
    <source>
        <strain evidence="2">Z-7934</strain>
    </source>
</reference>
<dbReference type="Gene3D" id="3.40.630.10">
    <property type="entry name" value="Zn peptidases"/>
    <property type="match status" value="1"/>
</dbReference>
<evidence type="ECO:0000313" key="2">
    <source>
        <dbReference type="Proteomes" id="UP000199287"/>
    </source>
</evidence>
<gene>
    <name evidence="1" type="ORF">SAMN05192551_101105</name>
</gene>
<dbReference type="PIRSF" id="PIRSF010386">
    <property type="entry name" value="RocB"/>
    <property type="match status" value="1"/>
</dbReference>
<protein>
    <submittedName>
        <fullName evidence="1">Arginine utilization protein RocB</fullName>
    </submittedName>
</protein>
<dbReference type="InterPro" id="IPR012166">
    <property type="entry name" value="Uncharacterised_RocB"/>
</dbReference>
<dbReference type="RefSeq" id="WP_207646579.1">
    <property type="nucleotide sequence ID" value="NZ_FOQA01000001.1"/>
</dbReference>
<name>A0A1I3AAZ3_9FIRM</name>
<dbReference type="InterPro" id="IPR050072">
    <property type="entry name" value="Peptidase_M20A"/>
</dbReference>
<dbReference type="STRING" id="69895.SAMN05192551_101105"/>
<dbReference type="EMBL" id="FOQA01000001">
    <property type="protein sequence ID" value="SFH47277.1"/>
    <property type="molecule type" value="Genomic_DNA"/>
</dbReference>
<dbReference type="Proteomes" id="UP000199287">
    <property type="component" value="Unassembled WGS sequence"/>
</dbReference>
<dbReference type="PANTHER" id="PTHR43808:SF27">
    <property type="entry name" value="PROTEIN ROCB"/>
    <property type="match status" value="1"/>
</dbReference>
<proteinExistence type="predicted"/>
<organism evidence="1 2">
    <name type="scientific">Tindallia magadiensis</name>
    <dbReference type="NCBI Taxonomy" id="69895"/>
    <lineage>
        <taxon>Bacteria</taxon>
        <taxon>Bacillati</taxon>
        <taxon>Bacillota</taxon>
        <taxon>Clostridia</taxon>
        <taxon>Peptostreptococcales</taxon>
        <taxon>Tindalliaceae</taxon>
        <taxon>Tindallia</taxon>
    </lineage>
</organism>